<name>A0A379Z9X1_9GAMM</name>
<dbReference type="SUPFAM" id="SSF103473">
    <property type="entry name" value="MFS general substrate transporter"/>
    <property type="match status" value="1"/>
</dbReference>
<feature type="transmembrane region" description="Helical" evidence="4">
    <location>
        <begin position="312"/>
        <end position="334"/>
    </location>
</feature>
<feature type="transmembrane region" description="Helical" evidence="4">
    <location>
        <begin position="254"/>
        <end position="275"/>
    </location>
</feature>
<gene>
    <name evidence="6" type="primary">yeaN_2</name>
    <name evidence="6" type="ORF">NCTC10738_01359</name>
</gene>
<feature type="transmembrane region" description="Helical" evidence="4">
    <location>
        <begin position="101"/>
        <end position="123"/>
    </location>
</feature>
<feature type="transmembrane region" description="Helical" evidence="4">
    <location>
        <begin position="135"/>
        <end position="156"/>
    </location>
</feature>
<dbReference type="InterPro" id="IPR020846">
    <property type="entry name" value="MFS_dom"/>
</dbReference>
<keyword evidence="7" id="KW-1185">Reference proteome</keyword>
<reference evidence="6 7" key="1">
    <citation type="submission" date="2018-06" db="EMBL/GenBank/DDBJ databases">
        <authorList>
            <consortium name="Pathogen Informatics"/>
            <person name="Doyle S."/>
        </authorList>
    </citation>
    <scope>NUCLEOTIDE SEQUENCE [LARGE SCALE GENOMIC DNA]</scope>
    <source>
        <strain evidence="6 7">NCTC10738</strain>
    </source>
</reference>
<keyword evidence="1 4" id="KW-0812">Transmembrane</keyword>
<protein>
    <submittedName>
        <fullName evidence="6">Inner membrane transport protein YeaN</fullName>
    </submittedName>
</protein>
<evidence type="ECO:0000256" key="3">
    <source>
        <dbReference type="ARBA" id="ARBA00023136"/>
    </source>
</evidence>
<feature type="transmembrane region" description="Helical" evidence="4">
    <location>
        <begin position="43"/>
        <end position="65"/>
    </location>
</feature>
<evidence type="ECO:0000256" key="2">
    <source>
        <dbReference type="ARBA" id="ARBA00022989"/>
    </source>
</evidence>
<organism evidence="6 7">
    <name type="scientific">Shewanella algae</name>
    <dbReference type="NCBI Taxonomy" id="38313"/>
    <lineage>
        <taxon>Bacteria</taxon>
        <taxon>Pseudomonadati</taxon>
        <taxon>Pseudomonadota</taxon>
        <taxon>Gammaproteobacteria</taxon>
        <taxon>Alteromonadales</taxon>
        <taxon>Shewanellaceae</taxon>
        <taxon>Shewanella</taxon>
    </lineage>
</organism>
<evidence type="ECO:0000256" key="1">
    <source>
        <dbReference type="ARBA" id="ARBA00022692"/>
    </source>
</evidence>
<dbReference type="Pfam" id="PF07690">
    <property type="entry name" value="MFS_1"/>
    <property type="match status" value="1"/>
</dbReference>
<dbReference type="InterPro" id="IPR036259">
    <property type="entry name" value="MFS_trans_sf"/>
</dbReference>
<keyword evidence="3 4" id="KW-0472">Membrane</keyword>
<dbReference type="InterPro" id="IPR052524">
    <property type="entry name" value="MFS_Cyanate_Porter"/>
</dbReference>
<dbReference type="AlphaFoldDB" id="A0A379Z9X1"/>
<dbReference type="Proteomes" id="UP000254069">
    <property type="component" value="Unassembled WGS sequence"/>
</dbReference>
<accession>A0A379Z9X1</accession>
<dbReference type="PROSITE" id="PS50850">
    <property type="entry name" value="MFS"/>
    <property type="match status" value="1"/>
</dbReference>
<feature type="transmembrane region" description="Helical" evidence="4">
    <location>
        <begin position="77"/>
        <end position="95"/>
    </location>
</feature>
<feature type="transmembrane region" description="Helical" evidence="4">
    <location>
        <begin position="374"/>
        <end position="394"/>
    </location>
</feature>
<feature type="domain" description="Major facilitator superfamily (MFS) profile" evidence="5">
    <location>
        <begin position="11"/>
        <end position="401"/>
    </location>
</feature>
<evidence type="ECO:0000259" key="5">
    <source>
        <dbReference type="PROSITE" id="PS50850"/>
    </source>
</evidence>
<keyword evidence="2 4" id="KW-1133">Transmembrane helix</keyword>
<feature type="transmembrane region" description="Helical" evidence="4">
    <location>
        <begin position="222"/>
        <end position="248"/>
    </location>
</feature>
<evidence type="ECO:0000256" key="4">
    <source>
        <dbReference type="SAM" id="Phobius"/>
    </source>
</evidence>
<dbReference type="PANTHER" id="PTHR23523">
    <property type="match status" value="1"/>
</dbReference>
<proteinExistence type="predicted"/>
<dbReference type="Gene3D" id="1.20.1250.20">
    <property type="entry name" value="MFS general substrate transporter like domains"/>
    <property type="match status" value="2"/>
</dbReference>
<dbReference type="EMBL" id="UGYO01000001">
    <property type="protein sequence ID" value="SUI58048.1"/>
    <property type="molecule type" value="Genomic_DNA"/>
</dbReference>
<dbReference type="InterPro" id="IPR011701">
    <property type="entry name" value="MFS"/>
</dbReference>
<dbReference type="RefSeq" id="WP_115389426.1">
    <property type="nucleotide sequence ID" value="NZ_CP184785.1"/>
</dbReference>
<feature type="transmembrane region" description="Helical" evidence="4">
    <location>
        <begin position="162"/>
        <end position="183"/>
    </location>
</feature>
<evidence type="ECO:0000313" key="7">
    <source>
        <dbReference type="Proteomes" id="UP000254069"/>
    </source>
</evidence>
<feature type="transmembrane region" description="Helical" evidence="4">
    <location>
        <begin position="346"/>
        <end position="368"/>
    </location>
</feature>
<dbReference type="PANTHER" id="PTHR23523:SF1">
    <property type="entry name" value="CYANATE TRANSPORT PROTEIN CYNX"/>
    <property type="match status" value="1"/>
</dbReference>
<evidence type="ECO:0000313" key="6">
    <source>
        <dbReference type="EMBL" id="SUI58048.1"/>
    </source>
</evidence>
<sequence length="410" mass="44036">MSSSKWQPVWLILTLIILGLNLRPSMAAIGPLLEAIRASLPLSYSSLALLTMLPVMTMGVAMFIGAQLAAKLGERQTLLLSLLLIGLANLARLWAGSGLQLLLTAIIAGLGIALIQALLPGMIKRSYSQHIERYMGIYVTAIMGGAALAAAISPWLEHRFGHWQSALAFWALLSLPAMLFWFWGKHGLQSQGFNKAAAKKPSGKPGVSPSVGIGSFSRIPRAWLLGLFFGLSTASYTCVLAWLAPFFIDLGWQATQAGLLLAFLTLMEVVAGLLLPTLAARSHDRRPLLLLLLLSTIGGFIGLALMPLALPWLWAALLGIGIGGLFPLSLIVTLDHLDDYSQAGQLTAFVQGIGYLLASLSPLLAGYLKDSSSSFTLSWLLLAAVSLGMLAIVWRFDPKRHSQHFALLAH</sequence>
<feature type="transmembrane region" description="Helical" evidence="4">
    <location>
        <begin position="287"/>
        <end position="306"/>
    </location>
</feature>
<dbReference type="NCBIfam" id="NF007256">
    <property type="entry name" value="PRK09705.1"/>
    <property type="match status" value="1"/>
</dbReference>
<dbReference type="GO" id="GO:0022857">
    <property type="term" value="F:transmembrane transporter activity"/>
    <property type="evidence" value="ECO:0007669"/>
    <property type="project" value="InterPro"/>
</dbReference>